<dbReference type="InterPro" id="IPR019433">
    <property type="entry name" value="GPI_ManTrfase_II_coact_Pga1"/>
</dbReference>
<evidence type="ECO:0000256" key="1">
    <source>
        <dbReference type="SAM" id="Phobius"/>
    </source>
</evidence>
<evidence type="ECO:0000313" key="3">
    <source>
        <dbReference type="EMBL" id="AMD19384.1"/>
    </source>
</evidence>
<protein>
    <submittedName>
        <fullName evidence="3">HBR483Wp</fullName>
    </submittedName>
</protein>
<keyword evidence="1" id="KW-0812">Transmembrane</keyword>
<dbReference type="Pfam" id="PF10333">
    <property type="entry name" value="Pga1"/>
    <property type="match status" value="1"/>
</dbReference>
<feature type="signal peptide" evidence="2">
    <location>
        <begin position="1"/>
        <end position="20"/>
    </location>
</feature>
<dbReference type="EMBL" id="CP014242">
    <property type="protein sequence ID" value="AMD19384.1"/>
    <property type="molecule type" value="Genomic_DNA"/>
</dbReference>
<accession>A0A120K1G9</accession>
<keyword evidence="4" id="KW-1185">Reference proteome</keyword>
<keyword evidence="2" id="KW-0732">Signal</keyword>
<gene>
    <name evidence="3" type="ORF">AW171_hschr21212</name>
</gene>
<keyword evidence="1" id="KW-1133">Transmembrane helix</keyword>
<dbReference type="GO" id="GO:0031501">
    <property type="term" value="C:mannosyltransferase complex"/>
    <property type="evidence" value="ECO:0007669"/>
    <property type="project" value="TreeGrafter"/>
</dbReference>
<dbReference type="GO" id="GO:0006506">
    <property type="term" value="P:GPI anchor biosynthetic process"/>
    <property type="evidence" value="ECO:0007669"/>
    <property type="project" value="TreeGrafter"/>
</dbReference>
<dbReference type="PANTHER" id="PTHR28022">
    <property type="entry name" value="GPI MANNOSYLTRANSFERASE 2 SUBUNIT PGA1"/>
    <property type="match status" value="1"/>
</dbReference>
<proteinExistence type="predicted"/>
<organism evidence="3 4">
    <name type="scientific">Eremothecium sinecaudum</name>
    <dbReference type="NCBI Taxonomy" id="45286"/>
    <lineage>
        <taxon>Eukaryota</taxon>
        <taxon>Fungi</taxon>
        <taxon>Dikarya</taxon>
        <taxon>Ascomycota</taxon>
        <taxon>Saccharomycotina</taxon>
        <taxon>Saccharomycetes</taxon>
        <taxon>Saccharomycetales</taxon>
        <taxon>Saccharomycetaceae</taxon>
        <taxon>Eremothecium</taxon>
    </lineage>
</organism>
<dbReference type="GO" id="GO:0005789">
    <property type="term" value="C:endoplasmic reticulum membrane"/>
    <property type="evidence" value="ECO:0007669"/>
    <property type="project" value="TreeGrafter"/>
</dbReference>
<dbReference type="PANTHER" id="PTHR28022:SF1">
    <property type="entry name" value="GPI MANNOSYLTRANSFERASE 2 SUBUNIT PGA1"/>
    <property type="match status" value="1"/>
</dbReference>
<sequence>MMGVYCYILLLISLATEALANTESFNLYIPSDFPLRADNKGPGISHGFPSISLHKVNHRLETFNVPLDEMFYVQVDGLRHNENYHIRVCWTAADPLDIKNLGYLIVPHHSEFMGTEAEDARIFLHFLASPASEPPMKAAMIPVNVSVVNTKLGIPVDLYSLLVYIFVIMGGVMIAVRHFDPYRMLKEAC</sequence>
<dbReference type="AlphaFoldDB" id="A0A120K1G9"/>
<dbReference type="OrthoDB" id="4036106at2759"/>
<dbReference type="RefSeq" id="XP_017986380.1">
    <property type="nucleotide sequence ID" value="XM_018130891.1"/>
</dbReference>
<feature type="chain" id="PRO_5007167082" evidence="2">
    <location>
        <begin position="21"/>
        <end position="189"/>
    </location>
</feature>
<evidence type="ECO:0000313" key="4">
    <source>
        <dbReference type="Proteomes" id="UP000243052"/>
    </source>
</evidence>
<name>A0A120K1G9_9SACH</name>
<dbReference type="GeneID" id="28721676"/>
<feature type="transmembrane region" description="Helical" evidence="1">
    <location>
        <begin position="158"/>
        <end position="176"/>
    </location>
</feature>
<dbReference type="Proteomes" id="UP000243052">
    <property type="component" value="Chromosome ii"/>
</dbReference>
<dbReference type="GO" id="GO:0000030">
    <property type="term" value="F:mannosyltransferase activity"/>
    <property type="evidence" value="ECO:0007669"/>
    <property type="project" value="TreeGrafter"/>
</dbReference>
<reference evidence="3 4" key="1">
    <citation type="submission" date="2016-01" db="EMBL/GenBank/DDBJ databases">
        <title>Genome sequence of the yeast Holleya sinecauda.</title>
        <authorList>
            <person name="Dietrich F.S."/>
        </authorList>
    </citation>
    <scope>NUCLEOTIDE SEQUENCE [LARGE SCALE GENOMIC DNA]</scope>
    <source>
        <strain evidence="3 4">ATCC 58844</strain>
    </source>
</reference>
<evidence type="ECO:0000256" key="2">
    <source>
        <dbReference type="SAM" id="SignalP"/>
    </source>
</evidence>
<keyword evidence="1" id="KW-0472">Membrane</keyword>